<proteinExistence type="predicted"/>
<reference evidence="1" key="1">
    <citation type="journal article" date="2014" name="Front. Microbiol.">
        <title>High frequency of phylogenetically diverse reductive dehalogenase-homologous genes in deep subseafloor sedimentary metagenomes.</title>
        <authorList>
            <person name="Kawai M."/>
            <person name="Futagami T."/>
            <person name="Toyoda A."/>
            <person name="Takaki Y."/>
            <person name="Nishi S."/>
            <person name="Hori S."/>
            <person name="Arai W."/>
            <person name="Tsubouchi T."/>
            <person name="Morono Y."/>
            <person name="Uchiyama I."/>
            <person name="Ito T."/>
            <person name="Fujiyama A."/>
            <person name="Inagaki F."/>
            <person name="Takami H."/>
        </authorList>
    </citation>
    <scope>NUCLEOTIDE SEQUENCE</scope>
    <source>
        <strain evidence="1">Expedition CK06-06</strain>
    </source>
</reference>
<evidence type="ECO:0000313" key="1">
    <source>
        <dbReference type="EMBL" id="GAI14772.1"/>
    </source>
</evidence>
<dbReference type="SUPFAM" id="SSF158446">
    <property type="entry name" value="IVS-encoded protein-like"/>
    <property type="match status" value="1"/>
</dbReference>
<dbReference type="AlphaFoldDB" id="X1L5Z1"/>
<dbReference type="InterPro" id="IPR036583">
    <property type="entry name" value="23S_rRNA_IVS_sf"/>
</dbReference>
<protein>
    <recommendedName>
        <fullName evidence="2">Four helix bundle protein</fullName>
    </recommendedName>
</protein>
<dbReference type="NCBIfam" id="TIGR02436">
    <property type="entry name" value="four helix bundle protein"/>
    <property type="match status" value="1"/>
</dbReference>
<dbReference type="PANTHER" id="PTHR38471">
    <property type="entry name" value="FOUR HELIX BUNDLE PROTEIN"/>
    <property type="match status" value="1"/>
</dbReference>
<dbReference type="EMBL" id="BARV01010643">
    <property type="protein sequence ID" value="GAI14772.1"/>
    <property type="molecule type" value="Genomic_DNA"/>
</dbReference>
<organism evidence="1">
    <name type="scientific">marine sediment metagenome</name>
    <dbReference type="NCBI Taxonomy" id="412755"/>
    <lineage>
        <taxon>unclassified sequences</taxon>
        <taxon>metagenomes</taxon>
        <taxon>ecological metagenomes</taxon>
    </lineage>
</organism>
<gene>
    <name evidence="1" type="ORF">S06H3_20532</name>
</gene>
<evidence type="ECO:0008006" key="2">
    <source>
        <dbReference type="Google" id="ProtNLM"/>
    </source>
</evidence>
<dbReference type="InterPro" id="IPR012657">
    <property type="entry name" value="23S_rRNA-intervening_sequence"/>
</dbReference>
<sequence>MNIKDYKDLLAYQKSYQVALLIYKVTSGFPSTEIYGLVSQMRRAAISVPSNISEGYRRGSQKEYAQFLKISLGSNSELETQLSLSRDLGFINGDEFKKVYELNEEVGRLLSSYVKKLEGSG</sequence>
<accession>X1L5Z1</accession>
<dbReference type="Gene3D" id="1.20.1440.60">
    <property type="entry name" value="23S rRNA-intervening sequence"/>
    <property type="match status" value="1"/>
</dbReference>
<dbReference type="PANTHER" id="PTHR38471:SF2">
    <property type="entry name" value="FOUR HELIX BUNDLE PROTEIN"/>
    <property type="match status" value="1"/>
</dbReference>
<comment type="caution">
    <text evidence="1">The sequence shown here is derived from an EMBL/GenBank/DDBJ whole genome shotgun (WGS) entry which is preliminary data.</text>
</comment>
<dbReference type="CDD" id="cd16377">
    <property type="entry name" value="23S_rRNA_IVP_like"/>
    <property type="match status" value="1"/>
</dbReference>
<name>X1L5Z1_9ZZZZ</name>
<dbReference type="Pfam" id="PF05635">
    <property type="entry name" value="23S_rRNA_IVP"/>
    <property type="match status" value="1"/>
</dbReference>